<accession>A0A930FNS2</accession>
<feature type="signal peptide" evidence="1">
    <location>
        <begin position="1"/>
        <end position="21"/>
    </location>
</feature>
<evidence type="ECO:0000313" key="3">
    <source>
        <dbReference type="Proteomes" id="UP000757890"/>
    </source>
</evidence>
<name>A0A930FNS2_9FIRM</name>
<dbReference type="AlphaFoldDB" id="A0A930FNS2"/>
<gene>
    <name evidence="2" type="ORF">HXL70_02710</name>
</gene>
<dbReference type="EMBL" id="JABZMK010000006">
    <property type="protein sequence ID" value="MBF1128939.1"/>
    <property type="molecule type" value="Genomic_DNA"/>
</dbReference>
<feature type="chain" id="PRO_5036677329" evidence="1">
    <location>
        <begin position="22"/>
        <end position="144"/>
    </location>
</feature>
<evidence type="ECO:0000256" key="1">
    <source>
        <dbReference type="SAM" id="SignalP"/>
    </source>
</evidence>
<reference evidence="2" key="1">
    <citation type="submission" date="2020-04" db="EMBL/GenBank/DDBJ databases">
        <title>Deep metagenomics examines the oral microbiome during advanced dental caries in children, revealing novel taxa and co-occurrences with host molecules.</title>
        <authorList>
            <person name="Baker J.L."/>
            <person name="Morton J.T."/>
            <person name="Dinis M."/>
            <person name="Alvarez R."/>
            <person name="Tran N.C."/>
            <person name="Knight R."/>
            <person name="Edlund A."/>
        </authorList>
    </citation>
    <scope>NUCLEOTIDE SEQUENCE</scope>
    <source>
        <strain evidence="2">JCVI_32_bin.14</strain>
    </source>
</reference>
<comment type="caution">
    <text evidence="2">The sequence shown here is derived from an EMBL/GenBank/DDBJ whole genome shotgun (WGS) entry which is preliminary data.</text>
</comment>
<protein>
    <submittedName>
        <fullName evidence="2">Somatostatin</fullName>
    </submittedName>
</protein>
<organism evidence="2 3">
    <name type="scientific">Dialister invisus</name>
    <dbReference type="NCBI Taxonomy" id="218538"/>
    <lineage>
        <taxon>Bacteria</taxon>
        <taxon>Bacillati</taxon>
        <taxon>Bacillota</taxon>
        <taxon>Negativicutes</taxon>
        <taxon>Veillonellales</taxon>
        <taxon>Veillonellaceae</taxon>
        <taxon>Dialister</taxon>
    </lineage>
</organism>
<sequence>MKKILRLALAAILFAAGTVSARLPEPISMPQDIKGTSPHKPEAAVYYLTELVKEGKMTAEEAERTEVYMIFRNARRMQDLQDVEGLSEEDRRAYMKKKRELRGNPLVEYANRCGFTLERAKELMDLMHDSDKGTSYYGKTRHHG</sequence>
<proteinExistence type="predicted"/>
<dbReference type="Proteomes" id="UP000757890">
    <property type="component" value="Unassembled WGS sequence"/>
</dbReference>
<dbReference type="RefSeq" id="WP_276638903.1">
    <property type="nucleotide sequence ID" value="NZ_CAUUWZ010000006.1"/>
</dbReference>
<evidence type="ECO:0000313" key="2">
    <source>
        <dbReference type="EMBL" id="MBF1128939.1"/>
    </source>
</evidence>
<keyword evidence="1" id="KW-0732">Signal</keyword>